<feature type="compositionally biased region" description="Low complexity" evidence="14">
    <location>
        <begin position="100"/>
        <end position="142"/>
    </location>
</feature>
<dbReference type="KEGG" id="bbes:BESB_046890"/>
<keyword evidence="5" id="KW-0747">Spliceosome</keyword>
<dbReference type="GeneID" id="40309619"/>
<dbReference type="OrthoDB" id="409625at2759"/>
<evidence type="ECO:0000259" key="15">
    <source>
        <dbReference type="PROSITE" id="PS50103"/>
    </source>
</evidence>
<dbReference type="InterPro" id="IPR000571">
    <property type="entry name" value="Znf_CCCH"/>
</dbReference>
<evidence type="ECO:0000256" key="13">
    <source>
        <dbReference type="PROSITE-ProRule" id="PRU00723"/>
    </source>
</evidence>
<keyword evidence="10" id="KW-0539">Nucleus</keyword>
<dbReference type="EMBL" id="NWUJ01000003">
    <property type="protein sequence ID" value="PFH36497.1"/>
    <property type="molecule type" value="Genomic_DNA"/>
</dbReference>
<dbReference type="PANTHER" id="PTHR11021">
    <property type="entry name" value="SMALL NUCLEAR RIBONUCLEOPROTEIN F SNRNP-F"/>
    <property type="match status" value="1"/>
</dbReference>
<evidence type="ECO:0000256" key="1">
    <source>
        <dbReference type="ARBA" id="ARBA00004123"/>
    </source>
</evidence>
<feature type="region of interest" description="Disordered" evidence="14">
    <location>
        <begin position="475"/>
        <end position="516"/>
    </location>
</feature>
<sequence>MTHAPFCSPASSASPSAATVSRPRKAGCCAPFSPPSSLPPRDTSSADARRAQIAALAKALHDDRRRKGSGGAAPPPPPQARLHYARVFVSEARRNALAVPASSTRLPPASTSPSPASSRSDGSRSVASAPSPGGAASPSACSIRRPDAETAADGPLTLARSVPPAPAPRGVGVETRPGLRTAETRASGRLRFLKEQVAQMQLVVAKRKAKEKQEEEKRQARKRQRVLWRQNVRWNRLVNPSALRDASQDEEERPVRSEASLDRSEQVAFSAGDGTAFAVWAAAKTDAARRSLVSAGRGDAASTAGSAASSAAADDASPSTSDPDSASVITSRGSPSARDKASGLNDLLAREPRASSLTPKFRNRSLTFCRFYNGFGYCRNGDLCPFYHDRTRERELEPLDAPAQTVVPTVCPLYLEGLCEAVECPLSHEAAVVPVCARFLQGLCINDECVYRHEFRAPAATAAADEDPEFDPLAERAAGEDSSASEFEDDAERPRGEPEDSGAYASPPPSGPSLESEWMLSTRLIPDHIYTSMHPPACRRKTKFALLRQQFALVDSSVEVLCPLSPAGFLACAPPFLLQSPSADREADGEYFSAISSRYCFIPGLTRVPLLKMAQVTPVNPKPFLTSLTGRQVMVKLKWGIEYKGYLKSFDEYMNLQLQNTEEWVDGSFKGHLGEVLLRCNNVLYLRQVKGEDEEDEEPR</sequence>
<feature type="compositionally biased region" description="Low complexity" evidence="14">
    <location>
        <begin position="297"/>
        <end position="327"/>
    </location>
</feature>
<dbReference type="PROSITE" id="PS50103">
    <property type="entry name" value="ZF_C3H1"/>
    <property type="match status" value="1"/>
</dbReference>
<keyword evidence="11" id="KW-0687">Ribonucleoprotein</keyword>
<dbReference type="GO" id="GO:0005685">
    <property type="term" value="C:U1 snRNP"/>
    <property type="evidence" value="ECO:0007669"/>
    <property type="project" value="TreeGrafter"/>
</dbReference>
<dbReference type="InterPro" id="IPR001163">
    <property type="entry name" value="Sm_dom_euk/arc"/>
</dbReference>
<dbReference type="InterPro" id="IPR016487">
    <property type="entry name" value="Lsm6/sSmF"/>
</dbReference>
<dbReference type="SUPFAM" id="SSF90229">
    <property type="entry name" value="CCCH zinc finger"/>
    <property type="match status" value="1"/>
</dbReference>
<dbReference type="PANTHER" id="PTHR11021:SF0">
    <property type="entry name" value="SMALL NUCLEAR RIBONUCLEOPROTEIN F"/>
    <property type="match status" value="1"/>
</dbReference>
<evidence type="ECO:0000313" key="17">
    <source>
        <dbReference type="EMBL" id="PFH36497.1"/>
    </source>
</evidence>
<feature type="domain" description="Sm" evidence="16">
    <location>
        <begin position="620"/>
        <end position="692"/>
    </location>
</feature>
<proteinExistence type="inferred from homology"/>
<dbReference type="GO" id="GO:0034715">
    <property type="term" value="C:pICln-Sm protein complex"/>
    <property type="evidence" value="ECO:0007669"/>
    <property type="project" value="TreeGrafter"/>
</dbReference>
<dbReference type="GO" id="GO:0071013">
    <property type="term" value="C:catalytic step 2 spliceosome"/>
    <property type="evidence" value="ECO:0007669"/>
    <property type="project" value="TreeGrafter"/>
</dbReference>
<evidence type="ECO:0000256" key="8">
    <source>
        <dbReference type="ARBA" id="ARBA00022884"/>
    </source>
</evidence>
<dbReference type="GO" id="GO:0003723">
    <property type="term" value="F:RNA binding"/>
    <property type="evidence" value="ECO:0007669"/>
    <property type="project" value="UniProtKB-KW"/>
</dbReference>
<feature type="domain" description="C3H1-type" evidence="15">
    <location>
        <begin position="363"/>
        <end position="391"/>
    </location>
</feature>
<dbReference type="InterPro" id="IPR034100">
    <property type="entry name" value="Sm_F"/>
</dbReference>
<dbReference type="AlphaFoldDB" id="A0A2A9MLH6"/>
<evidence type="ECO:0000256" key="4">
    <source>
        <dbReference type="ARBA" id="ARBA00022723"/>
    </source>
</evidence>
<evidence type="ECO:0000313" key="18">
    <source>
        <dbReference type="Proteomes" id="UP000224006"/>
    </source>
</evidence>
<name>A0A2A9MLH6_BESBE</name>
<feature type="region of interest" description="Disordered" evidence="14">
    <location>
        <begin position="1"/>
        <end position="187"/>
    </location>
</feature>
<feature type="compositionally biased region" description="Low complexity" evidence="14">
    <location>
        <begin position="1"/>
        <end position="18"/>
    </location>
</feature>
<evidence type="ECO:0000256" key="3">
    <source>
        <dbReference type="ARBA" id="ARBA00022664"/>
    </source>
</evidence>
<dbReference type="InterPro" id="IPR010920">
    <property type="entry name" value="LSM_dom_sf"/>
</dbReference>
<dbReference type="GO" id="GO:0000398">
    <property type="term" value="P:mRNA splicing, via spliceosome"/>
    <property type="evidence" value="ECO:0007669"/>
    <property type="project" value="InterPro"/>
</dbReference>
<feature type="compositionally biased region" description="Basic and acidic residues" evidence="14">
    <location>
        <begin position="253"/>
        <end position="265"/>
    </location>
</feature>
<feature type="region of interest" description="Disordered" evidence="14">
    <location>
        <begin position="297"/>
        <end position="345"/>
    </location>
</feature>
<keyword evidence="8" id="KW-0694">RNA-binding</keyword>
<evidence type="ECO:0000256" key="10">
    <source>
        <dbReference type="ARBA" id="ARBA00023242"/>
    </source>
</evidence>
<feature type="zinc finger region" description="C3H1-type" evidence="13">
    <location>
        <begin position="363"/>
        <end position="391"/>
    </location>
</feature>
<evidence type="ECO:0000256" key="2">
    <source>
        <dbReference type="ARBA" id="ARBA00007927"/>
    </source>
</evidence>
<dbReference type="InterPro" id="IPR036855">
    <property type="entry name" value="Znf_CCCH_sf"/>
</dbReference>
<keyword evidence="18" id="KW-1185">Reference proteome</keyword>
<keyword evidence="6 13" id="KW-0863">Zinc-finger</keyword>
<keyword evidence="9" id="KW-0508">mRNA splicing</keyword>
<reference evidence="17 18" key="1">
    <citation type="submission" date="2017-09" db="EMBL/GenBank/DDBJ databases">
        <title>Genome sequencing of Besnoitia besnoiti strain Bb-Ger1.</title>
        <authorList>
            <person name="Schares G."/>
            <person name="Venepally P."/>
            <person name="Lorenzi H.A."/>
        </authorList>
    </citation>
    <scope>NUCLEOTIDE SEQUENCE [LARGE SCALE GENOMIC DNA]</scope>
    <source>
        <strain evidence="17 18">Bb-Ger1</strain>
    </source>
</reference>
<dbReference type="SMART" id="SM00651">
    <property type="entry name" value="Sm"/>
    <property type="match status" value="1"/>
</dbReference>
<keyword evidence="7 13" id="KW-0862">Zinc</keyword>
<dbReference type="STRING" id="94643.A0A2A9MLH6"/>
<feature type="region of interest" description="Disordered" evidence="14">
    <location>
        <begin position="207"/>
        <end position="266"/>
    </location>
</feature>
<dbReference type="Gene3D" id="4.10.1000.10">
    <property type="entry name" value="Zinc finger, CCCH-type"/>
    <property type="match status" value="1"/>
</dbReference>
<dbReference type="SUPFAM" id="SSF50182">
    <property type="entry name" value="Sm-like ribonucleoproteins"/>
    <property type="match status" value="1"/>
</dbReference>
<dbReference type="VEuPathDB" id="ToxoDB:BESB_046890"/>
<evidence type="ECO:0000256" key="6">
    <source>
        <dbReference type="ARBA" id="ARBA00022771"/>
    </source>
</evidence>
<comment type="caution">
    <text evidence="17">The sequence shown here is derived from an EMBL/GenBank/DDBJ whole genome shotgun (WGS) entry which is preliminary data.</text>
</comment>
<organism evidence="17 18">
    <name type="scientific">Besnoitia besnoiti</name>
    <name type="common">Apicomplexan protozoan</name>
    <dbReference type="NCBI Taxonomy" id="94643"/>
    <lineage>
        <taxon>Eukaryota</taxon>
        <taxon>Sar</taxon>
        <taxon>Alveolata</taxon>
        <taxon>Apicomplexa</taxon>
        <taxon>Conoidasida</taxon>
        <taxon>Coccidia</taxon>
        <taxon>Eucoccidiorida</taxon>
        <taxon>Eimeriorina</taxon>
        <taxon>Sarcocystidae</taxon>
        <taxon>Besnoitia</taxon>
    </lineage>
</organism>
<evidence type="ECO:0000259" key="16">
    <source>
        <dbReference type="PROSITE" id="PS52002"/>
    </source>
</evidence>
<comment type="subcellular location">
    <subcellularLocation>
        <location evidence="1">Nucleus</location>
    </subcellularLocation>
</comment>
<evidence type="ECO:0000256" key="11">
    <source>
        <dbReference type="ARBA" id="ARBA00023274"/>
    </source>
</evidence>
<dbReference type="CDD" id="cd01722">
    <property type="entry name" value="Sm_F"/>
    <property type="match status" value="1"/>
</dbReference>
<evidence type="ECO:0000256" key="14">
    <source>
        <dbReference type="SAM" id="MobiDB-lite"/>
    </source>
</evidence>
<evidence type="ECO:0000256" key="9">
    <source>
        <dbReference type="ARBA" id="ARBA00023187"/>
    </source>
</evidence>
<keyword evidence="4 13" id="KW-0479">Metal-binding</keyword>
<evidence type="ECO:0000256" key="12">
    <source>
        <dbReference type="ARBA" id="ARBA00030144"/>
    </source>
</evidence>
<dbReference type="PROSITE" id="PS52002">
    <property type="entry name" value="SM"/>
    <property type="match status" value="1"/>
</dbReference>
<evidence type="ECO:0000256" key="7">
    <source>
        <dbReference type="ARBA" id="ARBA00022833"/>
    </source>
</evidence>
<dbReference type="Pfam" id="PF01423">
    <property type="entry name" value="LSM"/>
    <property type="match status" value="1"/>
</dbReference>
<dbReference type="SMART" id="SM00356">
    <property type="entry name" value="ZnF_C3H1"/>
    <property type="match status" value="3"/>
</dbReference>
<gene>
    <name evidence="17" type="ORF">BESB_046890</name>
</gene>
<keyword evidence="3" id="KW-0507">mRNA processing</keyword>
<evidence type="ECO:0000256" key="5">
    <source>
        <dbReference type="ARBA" id="ARBA00022728"/>
    </source>
</evidence>
<dbReference type="RefSeq" id="XP_029220506.1">
    <property type="nucleotide sequence ID" value="XM_029363140.1"/>
</dbReference>
<protein>
    <recommendedName>
        <fullName evidence="12">Sm protein F</fullName>
    </recommendedName>
</protein>
<dbReference type="Gene3D" id="2.30.30.100">
    <property type="match status" value="1"/>
</dbReference>
<comment type="similarity">
    <text evidence="2">Belongs to the snRNP Sm proteins family. SmF/LSm6 subfamily.</text>
</comment>
<accession>A0A2A9MLH6</accession>
<dbReference type="Proteomes" id="UP000224006">
    <property type="component" value="Chromosome III"/>
</dbReference>
<dbReference type="GO" id="GO:0008270">
    <property type="term" value="F:zinc ion binding"/>
    <property type="evidence" value="ECO:0007669"/>
    <property type="project" value="UniProtKB-KW"/>
</dbReference>
<dbReference type="InterPro" id="IPR047575">
    <property type="entry name" value="Sm"/>
</dbReference>